<reference evidence="2" key="1">
    <citation type="submission" date="2021-04" db="EMBL/GenBank/DDBJ databases">
        <authorList>
            <person name="Rodrigo-Torres L."/>
            <person name="Arahal R. D."/>
            <person name="Lucena T."/>
        </authorList>
    </citation>
    <scope>NUCLEOTIDE SEQUENCE</scope>
    <source>
        <strain evidence="2">AS29M-1</strain>
    </source>
</reference>
<dbReference type="InterPro" id="IPR025381">
    <property type="entry name" value="DUF4296"/>
</dbReference>
<gene>
    <name evidence="2" type="ORF">CRYO30217_01003</name>
</gene>
<keyword evidence="3" id="KW-1185">Reference proteome</keyword>
<proteinExistence type="predicted"/>
<organism evidence="2 3">
    <name type="scientific">Parvicella tangerina</name>
    <dbReference type="NCBI Taxonomy" id="2829795"/>
    <lineage>
        <taxon>Bacteria</taxon>
        <taxon>Pseudomonadati</taxon>
        <taxon>Bacteroidota</taxon>
        <taxon>Flavobacteriia</taxon>
        <taxon>Flavobacteriales</taxon>
        <taxon>Parvicellaceae</taxon>
        <taxon>Parvicella</taxon>
    </lineage>
</organism>
<dbReference type="Pfam" id="PF14129">
    <property type="entry name" value="DUF4296"/>
    <property type="match status" value="1"/>
</dbReference>
<evidence type="ECO:0000259" key="1">
    <source>
        <dbReference type="Pfam" id="PF14129"/>
    </source>
</evidence>
<dbReference type="KEGG" id="ptan:CRYO30217_01003"/>
<feature type="domain" description="DUF4296" evidence="1">
    <location>
        <begin position="22"/>
        <end position="104"/>
    </location>
</feature>
<sequence>MGVLSCQEETTAEVSSVPEDVELIDEPTFVKVFAEAQVIESHISVLRIYQPYFKDSVNHYYKALFEKYETTGEAFYYSMQEYAKNPGLMDSLITQAIVYLKEKEVALGDVKIPNHSLNSLSRQQIGDIVFETPIKNLMLDADPVLAELLRDSLFHYLDSFPEIVTDKGYDMESVRFTFVLNTNNKMMFNQLKTYLKNKDDKAQGVD</sequence>
<dbReference type="Proteomes" id="UP000683507">
    <property type="component" value="Chromosome"/>
</dbReference>
<protein>
    <recommendedName>
        <fullName evidence="1">DUF4296 domain-containing protein</fullName>
    </recommendedName>
</protein>
<accession>A0A916NAP9</accession>
<evidence type="ECO:0000313" key="3">
    <source>
        <dbReference type="Proteomes" id="UP000683507"/>
    </source>
</evidence>
<dbReference type="AlphaFoldDB" id="A0A916NAP9"/>
<dbReference type="EMBL" id="OU015584">
    <property type="protein sequence ID" value="CAG5079659.1"/>
    <property type="molecule type" value="Genomic_DNA"/>
</dbReference>
<name>A0A916NAP9_9FLAO</name>
<evidence type="ECO:0000313" key="2">
    <source>
        <dbReference type="EMBL" id="CAG5079659.1"/>
    </source>
</evidence>